<sequence length="326" mass="36514">MTELYNNLYRRVSLSRLLEISNSPLAVHMNHMSIGFDHFGTHESHRMESSTSLYEKDLAGVLPLCLARLHNIKALNLRTPSPYIAGTTAEGVINTVARILCYVPLPNLSELEIEFPTTLGFDLLFPITTSALQIPIDQVMRRLRHINISIVPNWPESPSDHLAFPDKSHTKHMFKLIEYATSLRSLSISGSAPTPLPLDHIKFPQSLRLRYLNFNAVSISLSNLLSLVNQCADCIEYITCWSVTLNSGDWQHFLSRLCQLRPPDLLNVFVHSCGYSRTGESSHLAPTVTPPYGDELDTETQNDGDIRVLATLERQVRANRAAAGLN</sequence>
<dbReference type="Proteomes" id="UP001610335">
    <property type="component" value="Unassembled WGS sequence"/>
</dbReference>
<keyword evidence="2" id="KW-1185">Reference proteome</keyword>
<evidence type="ECO:0000313" key="1">
    <source>
        <dbReference type="EMBL" id="KAL2818782.1"/>
    </source>
</evidence>
<gene>
    <name evidence="1" type="ORF">BDW59DRAFT_126510</name>
</gene>
<evidence type="ECO:0008006" key="3">
    <source>
        <dbReference type="Google" id="ProtNLM"/>
    </source>
</evidence>
<organism evidence="1 2">
    <name type="scientific">Aspergillus cavernicola</name>
    <dbReference type="NCBI Taxonomy" id="176166"/>
    <lineage>
        <taxon>Eukaryota</taxon>
        <taxon>Fungi</taxon>
        <taxon>Dikarya</taxon>
        <taxon>Ascomycota</taxon>
        <taxon>Pezizomycotina</taxon>
        <taxon>Eurotiomycetes</taxon>
        <taxon>Eurotiomycetidae</taxon>
        <taxon>Eurotiales</taxon>
        <taxon>Aspergillaceae</taxon>
        <taxon>Aspergillus</taxon>
        <taxon>Aspergillus subgen. Nidulantes</taxon>
    </lineage>
</organism>
<protein>
    <recommendedName>
        <fullName evidence="3">F-box domain-containing protein</fullName>
    </recommendedName>
</protein>
<reference evidence="1 2" key="1">
    <citation type="submission" date="2024-07" db="EMBL/GenBank/DDBJ databases">
        <title>Section-level genome sequencing and comparative genomics of Aspergillus sections Usti and Cavernicolus.</title>
        <authorList>
            <consortium name="Lawrence Berkeley National Laboratory"/>
            <person name="Nybo J.L."/>
            <person name="Vesth T.C."/>
            <person name="Theobald S."/>
            <person name="Frisvad J.C."/>
            <person name="Larsen T.O."/>
            <person name="Kjaerboelling I."/>
            <person name="Rothschild-Mancinelli K."/>
            <person name="Lyhne E.K."/>
            <person name="Kogle M.E."/>
            <person name="Barry K."/>
            <person name="Clum A."/>
            <person name="Na H."/>
            <person name="Ledsgaard L."/>
            <person name="Lin J."/>
            <person name="Lipzen A."/>
            <person name="Kuo A."/>
            <person name="Riley R."/>
            <person name="Mondo S."/>
            <person name="LaButti K."/>
            <person name="Haridas S."/>
            <person name="Pangalinan J."/>
            <person name="Salamov A.A."/>
            <person name="Simmons B.A."/>
            <person name="Magnuson J.K."/>
            <person name="Chen J."/>
            <person name="Drula E."/>
            <person name="Henrissat B."/>
            <person name="Wiebenga A."/>
            <person name="Lubbers R.J."/>
            <person name="Gomes A.C."/>
            <person name="Makela M.R."/>
            <person name="Stajich J."/>
            <person name="Grigoriev I.V."/>
            <person name="Mortensen U.H."/>
            <person name="De vries R.P."/>
            <person name="Baker S.E."/>
            <person name="Andersen M.R."/>
        </authorList>
    </citation>
    <scope>NUCLEOTIDE SEQUENCE [LARGE SCALE GENOMIC DNA]</scope>
    <source>
        <strain evidence="1 2">CBS 600.67</strain>
    </source>
</reference>
<accession>A0ABR4HTG2</accession>
<comment type="caution">
    <text evidence="1">The sequence shown here is derived from an EMBL/GenBank/DDBJ whole genome shotgun (WGS) entry which is preliminary data.</text>
</comment>
<evidence type="ECO:0000313" key="2">
    <source>
        <dbReference type="Proteomes" id="UP001610335"/>
    </source>
</evidence>
<dbReference type="EMBL" id="JBFXLS010000081">
    <property type="protein sequence ID" value="KAL2818782.1"/>
    <property type="molecule type" value="Genomic_DNA"/>
</dbReference>
<proteinExistence type="predicted"/>
<name>A0ABR4HTG2_9EURO</name>